<proteinExistence type="predicted"/>
<dbReference type="AlphaFoldDB" id="A0A1G7XWR0"/>
<keyword evidence="3" id="KW-1185">Reference proteome</keyword>
<dbReference type="STRING" id="440168.SAMN04487974_11143"/>
<protein>
    <submittedName>
        <fullName evidence="2">Uncharacterized protein</fullName>
    </submittedName>
</protein>
<feature type="region of interest" description="Disordered" evidence="1">
    <location>
        <begin position="246"/>
        <end position="275"/>
    </location>
</feature>
<evidence type="ECO:0000313" key="2">
    <source>
        <dbReference type="EMBL" id="SDG88503.1"/>
    </source>
</evidence>
<reference evidence="2 3" key="1">
    <citation type="submission" date="2016-10" db="EMBL/GenBank/DDBJ databases">
        <authorList>
            <person name="de Groot N.N."/>
        </authorList>
    </citation>
    <scope>NUCLEOTIDE SEQUENCE [LARGE SCALE GENOMIC DNA]</scope>
    <source>
        <strain evidence="2 3">CGMCC 1.10267</strain>
    </source>
</reference>
<name>A0A1G7XWR0_9HYPH</name>
<dbReference type="EMBL" id="FNCS01000011">
    <property type="protein sequence ID" value="SDG88503.1"/>
    <property type="molecule type" value="Genomic_DNA"/>
</dbReference>
<accession>A0A1G7XWR0</accession>
<dbReference type="Proteomes" id="UP000199495">
    <property type="component" value="Unassembled WGS sequence"/>
</dbReference>
<organism evidence="2 3">
    <name type="scientific">Pelagibacterium luteolum</name>
    <dbReference type="NCBI Taxonomy" id="440168"/>
    <lineage>
        <taxon>Bacteria</taxon>
        <taxon>Pseudomonadati</taxon>
        <taxon>Pseudomonadota</taxon>
        <taxon>Alphaproteobacteria</taxon>
        <taxon>Hyphomicrobiales</taxon>
        <taxon>Devosiaceae</taxon>
        <taxon>Pelagibacterium</taxon>
    </lineage>
</organism>
<sequence length="291" mass="32081">MTVNGSWHERALELRKALADQPQAGKLYLIERASDRLGIAAQTAAQLIRASEFLDRLNDPALGTMIAAMPYQSVIAIERWYLRDPNGLKTFLEITPSPSVRQIIAAERASRATVDLPPHRGNPAQHLIAHFSQYDHIQAGPTLRRLLDHWSISAPDLGRAVWSQSTGYARDVGLEWQTRTPEGTTIALATGPTSLTLGRYSRSAKTIWFEASHAATLCDIIFYLLPNDAARDACLSGMPLPPTGLQQWPEWNDIKNSKRGAPRSGPLRPASPRGGVAIFTTPERAVMDFQT</sequence>
<gene>
    <name evidence="2" type="ORF">SAMN04487974_11143</name>
</gene>
<evidence type="ECO:0000256" key="1">
    <source>
        <dbReference type="SAM" id="MobiDB-lite"/>
    </source>
</evidence>
<evidence type="ECO:0000313" key="3">
    <source>
        <dbReference type="Proteomes" id="UP000199495"/>
    </source>
</evidence>
<dbReference type="RefSeq" id="WP_090597565.1">
    <property type="nucleotide sequence ID" value="NZ_FNCS01000011.1"/>
</dbReference>